<reference evidence="1" key="1">
    <citation type="submission" date="2010-05" db="EMBL/GenBank/DDBJ databases">
        <authorList>
            <person name="Muzny D."/>
            <person name="Qin X."/>
            <person name="Buhay C."/>
            <person name="Dugan-Rocha S."/>
            <person name="Ding Y."/>
            <person name="Chen G."/>
            <person name="Hawes A."/>
            <person name="Holder M."/>
            <person name="Jhangiani S."/>
            <person name="Johnson A."/>
            <person name="Khan Z."/>
            <person name="Li Z."/>
            <person name="Liu W."/>
            <person name="Liu X."/>
            <person name="Perez L."/>
            <person name="Shen H."/>
            <person name="Wang Q."/>
            <person name="Watt J."/>
            <person name="Xi L."/>
            <person name="Xin Y."/>
            <person name="Zhou J."/>
            <person name="Deng J."/>
            <person name="Jiang H."/>
            <person name="Liu Y."/>
            <person name="Qu J."/>
            <person name="Song X.-Z."/>
            <person name="Zhang L."/>
            <person name="Villasana D."/>
            <person name="Johnson A."/>
            <person name="Liu J."/>
            <person name="Liyanage D."/>
            <person name="Lorensuhewa L."/>
            <person name="Robinson T."/>
            <person name="Song A."/>
            <person name="Song B.-B."/>
            <person name="Dinh H."/>
            <person name="Thornton R."/>
            <person name="Coyle M."/>
            <person name="Francisco L."/>
            <person name="Jackson L."/>
            <person name="Javaid M."/>
            <person name="Korchina V."/>
            <person name="Kovar C."/>
            <person name="Mata R."/>
            <person name="Mathew T."/>
            <person name="Ngo R."/>
            <person name="Nguyen L."/>
            <person name="Nguyen N."/>
            <person name="Okwuonu G."/>
            <person name="Ongeri F."/>
            <person name="Pham C."/>
            <person name="Simmons D."/>
            <person name="Wilczek-Boney K."/>
            <person name="Hale W."/>
            <person name="Jakkamsetti A."/>
            <person name="Pham P."/>
            <person name="Ruth R."/>
            <person name="San Lucas F."/>
            <person name="Warren J."/>
            <person name="Zhang J."/>
            <person name="Zhao Z."/>
            <person name="Zhou C."/>
            <person name="Zhu D."/>
            <person name="Lee S."/>
            <person name="Bess C."/>
            <person name="Blankenburg K."/>
            <person name="Forbes L."/>
            <person name="Fu Q."/>
            <person name="Gubbala S."/>
            <person name="Hirani K."/>
            <person name="Jayaseelan J.C."/>
            <person name="Lara F."/>
            <person name="Munidasa M."/>
            <person name="Palculict T."/>
            <person name="Patil S."/>
            <person name="Pu L.-L."/>
            <person name="Saada N."/>
            <person name="Tang L."/>
            <person name="Weissenberger G."/>
            <person name="Zhu Y."/>
            <person name="Hemphill L."/>
            <person name="Shang Y."/>
            <person name="Youmans B."/>
            <person name="Ayvaz T."/>
            <person name="Ross M."/>
            <person name="Santibanez J."/>
            <person name="Aqrawi P."/>
            <person name="Gross S."/>
            <person name="Joshi V."/>
            <person name="Fowler G."/>
            <person name="Nazareth L."/>
            <person name="Reid J."/>
            <person name="Worley K."/>
            <person name="Petrosino J."/>
            <person name="Highlander S."/>
            <person name="Gibbs R."/>
        </authorList>
    </citation>
    <scope>NUCLEOTIDE SEQUENCE [LARGE SCALE GENOMIC DNA]</scope>
    <source>
        <strain evidence="1">MN8</strain>
    </source>
</reference>
<dbReference type="HOGENOM" id="CLU_134453_0_0_9"/>
<organism evidence="1">
    <name type="scientific">Staphylococcus aureus subsp. aureus MN8</name>
    <dbReference type="NCBI Taxonomy" id="548470"/>
    <lineage>
        <taxon>Bacteria</taxon>
        <taxon>Bacillati</taxon>
        <taxon>Bacillota</taxon>
        <taxon>Bacilli</taxon>
        <taxon>Bacillales</taxon>
        <taxon>Staphylococcaceae</taxon>
        <taxon>Staphylococcus</taxon>
    </lineage>
</organism>
<evidence type="ECO:0008006" key="2">
    <source>
        <dbReference type="Google" id="ProtNLM"/>
    </source>
</evidence>
<proteinExistence type="predicted"/>
<comment type="caution">
    <text evidence="1">The sequence shown here is derived from an EMBL/GenBank/DDBJ whole genome shotgun (WGS) entry which is preliminary data.</text>
</comment>
<accession>A0A0E1X7G8</accession>
<evidence type="ECO:0000313" key="1">
    <source>
        <dbReference type="EMBL" id="EFH95287.1"/>
    </source>
</evidence>
<gene>
    <name evidence="1" type="ORF">HMPREF0769_11497</name>
</gene>
<protein>
    <recommendedName>
        <fullName evidence="2">Extracellular matrix and plasma binding protein</fullName>
    </recommendedName>
</protein>
<dbReference type="EMBL" id="ACJA02000003">
    <property type="protein sequence ID" value="EFH95287.1"/>
    <property type="molecule type" value="Genomic_DNA"/>
</dbReference>
<name>A0A0E1X7G8_STAAU</name>
<dbReference type="RefSeq" id="WP_000824491.1">
    <property type="nucleotide sequence ID" value="NZ_CM000952.1"/>
</dbReference>
<dbReference type="Proteomes" id="UP000003455">
    <property type="component" value="Chromosome"/>
</dbReference>
<sequence>MKRKVLVLTMGVLCATQLWQTNNAKALVTESGVNDTKQFTEVTSEEKVIKDAISKVNESFIYYPQNDLKGLGGEHNDYEKITYSTSSNNVLELSMSSKYVGGKSGAMVGYSEIYSSHFTDRDKRAIRRDHVKEAQNLINDYKYTQIYEDFAKATAKVSTLSQSHQNYLNKQIDKVNNKIEKTEKR</sequence>
<dbReference type="AlphaFoldDB" id="A0A0E1X7G8"/>